<name>A0A6M3JL57_9ZZZZ</name>
<accession>A0A6M3JL57</accession>
<feature type="compositionally biased region" description="Polar residues" evidence="1">
    <location>
        <begin position="49"/>
        <end position="61"/>
    </location>
</feature>
<dbReference type="EMBL" id="MT141736">
    <property type="protein sequence ID" value="QJA69791.1"/>
    <property type="molecule type" value="Genomic_DNA"/>
</dbReference>
<dbReference type="AlphaFoldDB" id="A0A6M3JL57"/>
<feature type="region of interest" description="Disordered" evidence="1">
    <location>
        <begin position="40"/>
        <end position="61"/>
    </location>
</feature>
<protein>
    <submittedName>
        <fullName evidence="2">Uncharacterized protein</fullName>
    </submittedName>
</protein>
<evidence type="ECO:0000313" key="2">
    <source>
        <dbReference type="EMBL" id="QJA69791.1"/>
    </source>
</evidence>
<reference evidence="2" key="1">
    <citation type="submission" date="2020-03" db="EMBL/GenBank/DDBJ databases">
        <title>The deep terrestrial virosphere.</title>
        <authorList>
            <person name="Holmfeldt K."/>
            <person name="Nilsson E."/>
            <person name="Simone D."/>
            <person name="Lopez-Fernandez M."/>
            <person name="Wu X."/>
            <person name="de Brujin I."/>
            <person name="Lundin D."/>
            <person name="Andersson A."/>
            <person name="Bertilsson S."/>
            <person name="Dopson M."/>
        </authorList>
    </citation>
    <scope>NUCLEOTIDE SEQUENCE</scope>
    <source>
        <strain evidence="2">MM415A04292</strain>
    </source>
</reference>
<proteinExistence type="predicted"/>
<organism evidence="2">
    <name type="scientific">viral metagenome</name>
    <dbReference type="NCBI Taxonomy" id="1070528"/>
    <lineage>
        <taxon>unclassified sequences</taxon>
        <taxon>metagenomes</taxon>
        <taxon>organismal metagenomes</taxon>
    </lineage>
</organism>
<sequence length="61" mass="6728">MDEQGGEAIIKKTQEEGMKIGTKYQIISDSTNVTLQERGYNKTKKEHSGQISDTSVILATP</sequence>
<gene>
    <name evidence="2" type="ORF">MM415A04292_0007</name>
</gene>
<evidence type="ECO:0000256" key="1">
    <source>
        <dbReference type="SAM" id="MobiDB-lite"/>
    </source>
</evidence>